<dbReference type="Proteomes" id="UP000757890">
    <property type="component" value="Unassembled WGS sequence"/>
</dbReference>
<proteinExistence type="predicted"/>
<comment type="caution">
    <text evidence="1">The sequence shown here is derived from an EMBL/GenBank/DDBJ whole genome shotgun (WGS) entry which is preliminary data.</text>
</comment>
<dbReference type="AlphaFoldDB" id="A0A930BAN3"/>
<sequence length="98" mass="11562">MKIAIVDKEMKIEELSYEVDGVDCAESIIGTNKLTQREFDYHKKMIEQQKRCDEMEKKIGDRQIIESLEWKCYCVGGIEDVMDMYEELLEEYIAKKAV</sequence>
<organism evidence="1 2">
    <name type="scientific">Dialister invisus</name>
    <dbReference type="NCBI Taxonomy" id="218538"/>
    <lineage>
        <taxon>Bacteria</taxon>
        <taxon>Bacillati</taxon>
        <taxon>Bacillota</taxon>
        <taxon>Negativicutes</taxon>
        <taxon>Veillonellales</taxon>
        <taxon>Veillonellaceae</taxon>
        <taxon>Dialister</taxon>
    </lineage>
</organism>
<name>A0A930BAN3_9FIRM</name>
<accession>A0A930BAN3</accession>
<dbReference type="EMBL" id="JABZMK010000057">
    <property type="protein sequence ID" value="MBF1129822.1"/>
    <property type="molecule type" value="Genomic_DNA"/>
</dbReference>
<evidence type="ECO:0000313" key="2">
    <source>
        <dbReference type="Proteomes" id="UP000757890"/>
    </source>
</evidence>
<gene>
    <name evidence="1" type="ORF">HXL70_07250</name>
</gene>
<protein>
    <submittedName>
        <fullName evidence="1">Uncharacterized protein</fullName>
    </submittedName>
</protein>
<reference evidence="1" key="1">
    <citation type="submission" date="2020-04" db="EMBL/GenBank/DDBJ databases">
        <title>Deep metagenomics examines the oral microbiome during advanced dental caries in children, revealing novel taxa and co-occurrences with host molecules.</title>
        <authorList>
            <person name="Baker J.L."/>
            <person name="Morton J.T."/>
            <person name="Dinis M."/>
            <person name="Alvarez R."/>
            <person name="Tran N.C."/>
            <person name="Knight R."/>
            <person name="Edlund A."/>
        </authorList>
    </citation>
    <scope>NUCLEOTIDE SEQUENCE</scope>
    <source>
        <strain evidence="1">JCVI_32_bin.14</strain>
    </source>
</reference>
<evidence type="ECO:0000313" key="1">
    <source>
        <dbReference type="EMBL" id="MBF1129822.1"/>
    </source>
</evidence>